<feature type="region of interest" description="Disordered" evidence="1">
    <location>
        <begin position="1"/>
        <end position="170"/>
    </location>
</feature>
<keyword evidence="3" id="KW-1185">Reference proteome</keyword>
<dbReference type="EMBL" id="LJGZ01000098">
    <property type="protein sequence ID" value="OEV17250.1"/>
    <property type="molecule type" value="Genomic_DNA"/>
</dbReference>
<feature type="compositionally biased region" description="Low complexity" evidence="1">
    <location>
        <begin position="134"/>
        <end position="150"/>
    </location>
</feature>
<evidence type="ECO:0000313" key="3">
    <source>
        <dbReference type="Proteomes" id="UP000175971"/>
    </source>
</evidence>
<name>A0A1E7LM10_9ACTN</name>
<gene>
    <name evidence="2" type="ORF">AN221_27375</name>
</gene>
<evidence type="ECO:0000256" key="1">
    <source>
        <dbReference type="SAM" id="MobiDB-lite"/>
    </source>
</evidence>
<feature type="compositionally biased region" description="Polar residues" evidence="1">
    <location>
        <begin position="59"/>
        <end position="92"/>
    </location>
</feature>
<evidence type="ECO:0000313" key="2">
    <source>
        <dbReference type="EMBL" id="OEV17250.1"/>
    </source>
</evidence>
<protein>
    <submittedName>
        <fullName evidence="2">Uncharacterized protein</fullName>
    </submittedName>
</protein>
<feature type="compositionally biased region" description="Low complexity" evidence="1">
    <location>
        <begin position="11"/>
        <end position="35"/>
    </location>
</feature>
<dbReference type="AlphaFoldDB" id="A0A1E7LM10"/>
<accession>A0A1E7LM10</accession>
<dbReference type="Proteomes" id="UP000175971">
    <property type="component" value="Unassembled WGS sequence"/>
</dbReference>
<sequence length="170" mass="16828">MGSPGSRTIRSSSPVTTNTAPAASASSAYGPYPSTTRDTTSVPDAIPGSHSFAAAPPTDLSSTPAARLSTTGPGTPWRPSSAQATAVSTGSGPTPPYASGTASANTPASAARRHRASPGAWPPAAHARTADGTSAAVSSASSERANSRCSSVRRNRISAVPSADRAAARR</sequence>
<proteinExistence type="predicted"/>
<feature type="compositionally biased region" description="Polar residues" evidence="1">
    <location>
        <begin position="1"/>
        <end position="10"/>
    </location>
</feature>
<reference evidence="2 3" key="1">
    <citation type="journal article" date="2016" name="Front. Microbiol.">
        <title>Comparative Genomics Analysis of Streptomyces Species Reveals Their Adaptation to the Marine Environment and Their Diversity at the Genomic Level.</title>
        <authorList>
            <person name="Tian X."/>
            <person name="Zhang Z."/>
            <person name="Yang T."/>
            <person name="Chen M."/>
            <person name="Li J."/>
            <person name="Chen F."/>
            <person name="Yang J."/>
            <person name="Li W."/>
            <person name="Zhang B."/>
            <person name="Zhang Z."/>
            <person name="Wu J."/>
            <person name="Zhang C."/>
            <person name="Long L."/>
            <person name="Xiao J."/>
        </authorList>
    </citation>
    <scope>NUCLEOTIDE SEQUENCE [LARGE SCALE GENOMIC DNA]</scope>
    <source>
        <strain evidence="2 3">SCSIO M10372</strain>
    </source>
</reference>
<comment type="caution">
    <text evidence="2">The sequence shown here is derived from an EMBL/GenBank/DDBJ whole genome shotgun (WGS) entry which is preliminary data.</text>
</comment>
<organism evidence="2 3">
    <name type="scientific">Streptomyces nanshensis</name>
    <dbReference type="NCBI Taxonomy" id="518642"/>
    <lineage>
        <taxon>Bacteria</taxon>
        <taxon>Bacillati</taxon>
        <taxon>Actinomycetota</taxon>
        <taxon>Actinomycetes</taxon>
        <taxon>Kitasatosporales</taxon>
        <taxon>Streptomycetaceae</taxon>
        <taxon>Streptomyces</taxon>
    </lineage>
</organism>